<reference evidence="2" key="1">
    <citation type="journal article" date="2014" name="Front. Microbiol.">
        <title>High frequency of phylogenetically diverse reductive dehalogenase-homologous genes in deep subseafloor sedimentary metagenomes.</title>
        <authorList>
            <person name="Kawai M."/>
            <person name="Futagami T."/>
            <person name="Toyoda A."/>
            <person name="Takaki Y."/>
            <person name="Nishi S."/>
            <person name="Hori S."/>
            <person name="Arai W."/>
            <person name="Tsubouchi T."/>
            <person name="Morono Y."/>
            <person name="Uchiyama I."/>
            <person name="Ito T."/>
            <person name="Fujiyama A."/>
            <person name="Inagaki F."/>
            <person name="Takami H."/>
        </authorList>
    </citation>
    <scope>NUCLEOTIDE SEQUENCE</scope>
    <source>
        <strain evidence="2">Expedition CK06-06</strain>
    </source>
</reference>
<dbReference type="EMBL" id="BARS01054532">
    <property type="protein sequence ID" value="GAG49587.1"/>
    <property type="molecule type" value="Genomic_DNA"/>
</dbReference>
<comment type="caution">
    <text evidence="2">The sequence shown here is derived from an EMBL/GenBank/DDBJ whole genome shotgun (WGS) entry which is preliminary data.</text>
</comment>
<gene>
    <name evidence="2" type="ORF">S01H1_80712</name>
</gene>
<accession>X0YRZ4</accession>
<proteinExistence type="predicted"/>
<sequence length="78" mass="8922">MQSGSHGKKPINKKERPEINTKDEPSIVAFVFLSFSSIYMPNEKNIIRIPIIDKPVFLMFAYGAFTAPNSLKYCVIWL</sequence>
<dbReference type="AlphaFoldDB" id="X0YRZ4"/>
<feature type="region of interest" description="Disordered" evidence="1">
    <location>
        <begin position="1"/>
        <end position="20"/>
    </location>
</feature>
<organism evidence="2">
    <name type="scientific">marine sediment metagenome</name>
    <dbReference type="NCBI Taxonomy" id="412755"/>
    <lineage>
        <taxon>unclassified sequences</taxon>
        <taxon>metagenomes</taxon>
        <taxon>ecological metagenomes</taxon>
    </lineage>
</organism>
<evidence type="ECO:0000256" key="1">
    <source>
        <dbReference type="SAM" id="MobiDB-lite"/>
    </source>
</evidence>
<feature type="compositionally biased region" description="Basic residues" evidence="1">
    <location>
        <begin position="1"/>
        <end position="11"/>
    </location>
</feature>
<name>X0YRZ4_9ZZZZ</name>
<evidence type="ECO:0000313" key="2">
    <source>
        <dbReference type="EMBL" id="GAG49587.1"/>
    </source>
</evidence>
<protein>
    <submittedName>
        <fullName evidence="2">Uncharacterized protein</fullName>
    </submittedName>
</protein>